<keyword evidence="2" id="KW-1185">Reference proteome</keyword>
<reference evidence="1 2" key="1">
    <citation type="submission" date="2017-06" db="EMBL/GenBank/DDBJ databases">
        <authorList>
            <consortium name="Pathogen Informatics"/>
        </authorList>
    </citation>
    <scope>NUCLEOTIDE SEQUENCE [LARGE SCALE GENOMIC DNA]</scope>
    <source>
        <strain evidence="1 2">NCTC13839</strain>
    </source>
</reference>
<proteinExistence type="predicted"/>
<protein>
    <submittedName>
        <fullName evidence="1">Phage protein</fullName>
    </submittedName>
</protein>
<dbReference type="Proteomes" id="UP000242084">
    <property type="component" value="Chromosome 1"/>
</dbReference>
<gene>
    <name evidence="1" type="ORF">SAMEA4384403_01759</name>
</gene>
<dbReference type="AlphaFoldDB" id="A0A239ZP29"/>
<evidence type="ECO:0000313" key="1">
    <source>
        <dbReference type="EMBL" id="SNV73012.1"/>
    </source>
</evidence>
<sequence length="103" mass="11613">MTLGIGATIAVDWAYQSNWKGIKDKTDWIGNKIDNGIDTAKDKLVEGVKKKREIQEYATNKVSNIVNNTVKSVKKEVAKEAEHVVGQAIEKAKDSINPMRWQW</sequence>
<accession>A0A239ZP29</accession>
<name>A0A239ZP29_9STAP</name>
<organism evidence="1 2">
    <name type="scientific">Mammaliicoccus stepanovicii</name>
    <dbReference type="NCBI Taxonomy" id="643214"/>
    <lineage>
        <taxon>Bacteria</taxon>
        <taxon>Bacillati</taxon>
        <taxon>Bacillota</taxon>
        <taxon>Bacilli</taxon>
        <taxon>Bacillales</taxon>
        <taxon>Staphylococcaceae</taxon>
        <taxon>Mammaliicoccus</taxon>
    </lineage>
</organism>
<dbReference type="EMBL" id="LT906462">
    <property type="protein sequence ID" value="SNV73012.1"/>
    <property type="molecule type" value="Genomic_DNA"/>
</dbReference>
<evidence type="ECO:0000313" key="2">
    <source>
        <dbReference type="Proteomes" id="UP000242084"/>
    </source>
</evidence>
<dbReference type="KEGG" id="sste:SAMEA4384403_1759"/>